<dbReference type="AlphaFoldDB" id="L0GXX7"/>
<dbReference type="HOGENOM" id="CLU_1376896_0_0_6"/>
<dbReference type="eggNOG" id="ENOG5033NPN">
    <property type="taxonomic scope" value="Bacteria"/>
</dbReference>
<sequence length="198" mass="22578">MDANEIRAKNYLEKLGFRVERFTKAETRVKKTPDFRVFAEDRFLFFCEVKSSPPDLWLDVQLEGAASGEIVGGVRNDSIFNRLTSDVYTAAQQFDSVNQRQQYPNVLVLVNHDDNAGFGDLLSVLTGNFFSDSGSIHPIYKKYSEGRIKKEKAKIHLYVWLNDNESDHKFFSNTNLEHHGDLCSALGIHASEIRQINS</sequence>
<gene>
    <name evidence="1" type="ORF">Thimo_1912</name>
</gene>
<dbReference type="KEGG" id="tmb:Thimo_1912"/>
<evidence type="ECO:0000313" key="2">
    <source>
        <dbReference type="Proteomes" id="UP000010816"/>
    </source>
</evidence>
<dbReference type="OrthoDB" id="5801049at2"/>
<evidence type="ECO:0000313" key="1">
    <source>
        <dbReference type="EMBL" id="AGA90677.1"/>
    </source>
</evidence>
<protein>
    <submittedName>
        <fullName evidence="1">Uncharacterized protein</fullName>
    </submittedName>
</protein>
<accession>L0GXX7</accession>
<organism evidence="1 2">
    <name type="scientific">Thioflavicoccus mobilis 8321</name>
    <dbReference type="NCBI Taxonomy" id="765912"/>
    <lineage>
        <taxon>Bacteria</taxon>
        <taxon>Pseudomonadati</taxon>
        <taxon>Pseudomonadota</taxon>
        <taxon>Gammaproteobacteria</taxon>
        <taxon>Chromatiales</taxon>
        <taxon>Chromatiaceae</taxon>
        <taxon>Thioflavicoccus</taxon>
    </lineage>
</organism>
<dbReference type="Proteomes" id="UP000010816">
    <property type="component" value="Chromosome"/>
</dbReference>
<keyword evidence="2" id="KW-1185">Reference proteome</keyword>
<proteinExistence type="predicted"/>
<reference evidence="1 2" key="1">
    <citation type="submission" date="2011-09" db="EMBL/GenBank/DDBJ databases">
        <title>Complete sequence of chromosome of Thioflavicoccus mobilis 8321.</title>
        <authorList>
            <consortium name="US DOE Joint Genome Institute"/>
            <person name="Lucas S."/>
            <person name="Han J."/>
            <person name="Lapidus A."/>
            <person name="Cheng J.-F."/>
            <person name="Goodwin L."/>
            <person name="Pitluck S."/>
            <person name="Peters L."/>
            <person name="Ovchinnikova G."/>
            <person name="Lu M."/>
            <person name="Detter J.C."/>
            <person name="Han C."/>
            <person name="Tapia R."/>
            <person name="Land M."/>
            <person name="Hauser L."/>
            <person name="Kyrpides N."/>
            <person name="Ivanova N."/>
            <person name="Pagani I."/>
            <person name="Vogl K."/>
            <person name="Liu Z."/>
            <person name="Imhoff J."/>
            <person name="Thiel V."/>
            <person name="Frigaard N.-U."/>
            <person name="Bryant D."/>
            <person name="Woyke T."/>
        </authorList>
    </citation>
    <scope>NUCLEOTIDE SEQUENCE [LARGE SCALE GENOMIC DNA]</scope>
    <source>
        <strain evidence="1 2">8321</strain>
    </source>
</reference>
<dbReference type="RefSeq" id="WP_015280818.1">
    <property type="nucleotide sequence ID" value="NC_019940.1"/>
</dbReference>
<name>L0GXX7_9GAMM</name>
<dbReference type="EMBL" id="CP003051">
    <property type="protein sequence ID" value="AGA90677.1"/>
    <property type="molecule type" value="Genomic_DNA"/>
</dbReference>